<name>A0A855XVB8_9BACL</name>
<sequence length="69" mass="7864">MLLLPRWNGTRRQISLESISKTSGKGEMLCGLHVLVHPDLYRCQLYVRGFYNCINDCYSSLSVQGQSQV</sequence>
<dbReference type="EMBL" id="QGTZ01000008">
    <property type="protein sequence ID" value="PWW38056.1"/>
    <property type="molecule type" value="Genomic_DNA"/>
</dbReference>
<dbReference type="Proteomes" id="UP000247078">
    <property type="component" value="Unassembled WGS sequence"/>
</dbReference>
<comment type="caution">
    <text evidence="1">The sequence shown here is derived from an EMBL/GenBank/DDBJ whole genome shotgun (WGS) entry which is preliminary data.</text>
</comment>
<gene>
    <name evidence="2" type="ORF">DET54_108235</name>
    <name evidence="1" type="ORF">DET56_108249</name>
</gene>
<evidence type="ECO:0000313" key="1">
    <source>
        <dbReference type="EMBL" id="PWW38056.1"/>
    </source>
</evidence>
<reference evidence="1 3" key="1">
    <citation type="submission" date="2018-05" db="EMBL/GenBank/DDBJ databases">
        <title>Freshwater and sediment microbial communities from various areas in North America, analyzing microbe dynamics in response to fracking.</title>
        <authorList>
            <person name="Lamendella R."/>
        </authorList>
    </citation>
    <scope>NUCLEOTIDE SEQUENCE [LARGE SCALE GENOMIC DNA]</scope>
    <source>
        <strain evidence="1 3">DB-3</strain>
        <strain evidence="2 4">NG-13</strain>
    </source>
</reference>
<keyword evidence="4" id="KW-1185">Reference proteome</keyword>
<evidence type="ECO:0000313" key="2">
    <source>
        <dbReference type="EMBL" id="RAI94435.1"/>
    </source>
</evidence>
<evidence type="ECO:0000313" key="3">
    <source>
        <dbReference type="Proteomes" id="UP000247078"/>
    </source>
</evidence>
<proteinExistence type="predicted"/>
<organism evidence="1 3">
    <name type="scientific">Paenibacillus pabuli</name>
    <dbReference type="NCBI Taxonomy" id="1472"/>
    <lineage>
        <taxon>Bacteria</taxon>
        <taxon>Bacillati</taxon>
        <taxon>Bacillota</taxon>
        <taxon>Bacilli</taxon>
        <taxon>Bacillales</taxon>
        <taxon>Paenibacillaceae</taxon>
        <taxon>Paenibacillus</taxon>
    </lineage>
</organism>
<dbReference type="EMBL" id="QLLI01000008">
    <property type="protein sequence ID" value="RAI94435.1"/>
    <property type="molecule type" value="Genomic_DNA"/>
</dbReference>
<dbReference type="Proteomes" id="UP000248827">
    <property type="component" value="Unassembled WGS sequence"/>
</dbReference>
<protein>
    <submittedName>
        <fullName evidence="1">Uncharacterized protein</fullName>
    </submittedName>
</protein>
<accession>A0A855XVB8</accession>
<evidence type="ECO:0000313" key="4">
    <source>
        <dbReference type="Proteomes" id="UP000248827"/>
    </source>
</evidence>
<dbReference type="AlphaFoldDB" id="A0A855XVB8"/>